<name>A0A420J607_9PEZI</name>
<evidence type="ECO:0000313" key="2">
    <source>
        <dbReference type="EMBL" id="RKF82216.1"/>
    </source>
</evidence>
<dbReference type="AlphaFoldDB" id="A0A420J607"/>
<feature type="region of interest" description="Disordered" evidence="1">
    <location>
        <begin position="42"/>
        <end position="83"/>
    </location>
</feature>
<comment type="caution">
    <text evidence="2">The sequence shown here is derived from an EMBL/GenBank/DDBJ whole genome shotgun (WGS) entry which is preliminary data.</text>
</comment>
<organism evidence="2 3">
    <name type="scientific">Golovinomyces cichoracearum</name>
    <dbReference type="NCBI Taxonomy" id="62708"/>
    <lineage>
        <taxon>Eukaryota</taxon>
        <taxon>Fungi</taxon>
        <taxon>Dikarya</taxon>
        <taxon>Ascomycota</taxon>
        <taxon>Pezizomycotina</taxon>
        <taxon>Leotiomycetes</taxon>
        <taxon>Erysiphales</taxon>
        <taxon>Erysiphaceae</taxon>
        <taxon>Golovinomyces</taxon>
    </lineage>
</organism>
<accession>A0A420J607</accession>
<sequence>MKNAYTDRALLLVLTRSLPQEFVSTIHTIDVQTSMRVEEKLQHLQAKDQQAKQLTHRMSRHRRNDSSSSNGTDINPGKCLLCD</sequence>
<protein>
    <submittedName>
        <fullName evidence="2">Uncharacterized protein</fullName>
    </submittedName>
</protein>
<gene>
    <name evidence="2" type="ORF">GcM1_173002</name>
</gene>
<dbReference type="EMBL" id="MCBS01017397">
    <property type="protein sequence ID" value="RKF82216.1"/>
    <property type="molecule type" value="Genomic_DNA"/>
</dbReference>
<feature type="compositionally biased region" description="Basic residues" evidence="1">
    <location>
        <begin position="54"/>
        <end position="63"/>
    </location>
</feature>
<reference evidence="2 3" key="1">
    <citation type="journal article" date="2018" name="BMC Genomics">
        <title>Comparative genome analyses reveal sequence features reflecting distinct modes of host-adaptation between dicot and monocot powdery mildew.</title>
        <authorList>
            <person name="Wu Y."/>
            <person name="Ma X."/>
            <person name="Pan Z."/>
            <person name="Kale S.D."/>
            <person name="Song Y."/>
            <person name="King H."/>
            <person name="Zhang Q."/>
            <person name="Presley C."/>
            <person name="Deng X."/>
            <person name="Wei C.I."/>
            <person name="Xiao S."/>
        </authorList>
    </citation>
    <scope>NUCLEOTIDE SEQUENCE [LARGE SCALE GENOMIC DNA]</scope>
    <source>
        <strain evidence="2">UMSG1</strain>
    </source>
</reference>
<proteinExistence type="predicted"/>
<evidence type="ECO:0000313" key="3">
    <source>
        <dbReference type="Proteomes" id="UP000285326"/>
    </source>
</evidence>
<dbReference type="Proteomes" id="UP000285326">
    <property type="component" value="Unassembled WGS sequence"/>
</dbReference>
<evidence type="ECO:0000256" key="1">
    <source>
        <dbReference type="SAM" id="MobiDB-lite"/>
    </source>
</evidence>